<reference evidence="1 2" key="1">
    <citation type="submission" date="2019-05" db="EMBL/GenBank/DDBJ databases">
        <title>Another draft genome of Portunus trituberculatus and its Hox gene families provides insights of decapod evolution.</title>
        <authorList>
            <person name="Jeong J.-H."/>
            <person name="Song I."/>
            <person name="Kim S."/>
            <person name="Choi T."/>
            <person name="Kim D."/>
            <person name="Ryu S."/>
            <person name="Kim W."/>
        </authorList>
    </citation>
    <scope>NUCLEOTIDE SEQUENCE [LARGE SCALE GENOMIC DNA]</scope>
    <source>
        <tissue evidence="1">Muscle</tissue>
    </source>
</reference>
<accession>A0A5B7J7H2</accession>
<evidence type="ECO:0000313" key="2">
    <source>
        <dbReference type="Proteomes" id="UP000324222"/>
    </source>
</evidence>
<evidence type="ECO:0000313" key="1">
    <source>
        <dbReference type="EMBL" id="MPC90675.1"/>
    </source>
</evidence>
<protein>
    <submittedName>
        <fullName evidence="1">Uncharacterized protein</fullName>
    </submittedName>
</protein>
<keyword evidence="2" id="KW-1185">Reference proteome</keyword>
<dbReference type="AlphaFoldDB" id="A0A5B7J7H2"/>
<proteinExistence type="predicted"/>
<gene>
    <name evidence="1" type="ORF">E2C01_085672</name>
</gene>
<comment type="caution">
    <text evidence="1">The sequence shown here is derived from an EMBL/GenBank/DDBJ whole genome shotgun (WGS) entry which is preliminary data.</text>
</comment>
<dbReference type="EMBL" id="VSRR010085215">
    <property type="protein sequence ID" value="MPC90675.1"/>
    <property type="molecule type" value="Genomic_DNA"/>
</dbReference>
<dbReference type="Proteomes" id="UP000324222">
    <property type="component" value="Unassembled WGS sequence"/>
</dbReference>
<name>A0A5B7J7H2_PORTR</name>
<sequence length="35" mass="3990">MLVCLKMQMGNDGNWVQRMLGSRYSVSLSLHFTVS</sequence>
<organism evidence="1 2">
    <name type="scientific">Portunus trituberculatus</name>
    <name type="common">Swimming crab</name>
    <name type="synonym">Neptunus trituberculatus</name>
    <dbReference type="NCBI Taxonomy" id="210409"/>
    <lineage>
        <taxon>Eukaryota</taxon>
        <taxon>Metazoa</taxon>
        <taxon>Ecdysozoa</taxon>
        <taxon>Arthropoda</taxon>
        <taxon>Crustacea</taxon>
        <taxon>Multicrustacea</taxon>
        <taxon>Malacostraca</taxon>
        <taxon>Eumalacostraca</taxon>
        <taxon>Eucarida</taxon>
        <taxon>Decapoda</taxon>
        <taxon>Pleocyemata</taxon>
        <taxon>Brachyura</taxon>
        <taxon>Eubrachyura</taxon>
        <taxon>Portunoidea</taxon>
        <taxon>Portunidae</taxon>
        <taxon>Portuninae</taxon>
        <taxon>Portunus</taxon>
    </lineage>
</organism>